<reference evidence="4" key="1">
    <citation type="journal article" date="2018" name="J. Anim. Genet.">
        <title>Acquired interbacterial defense systems protect against interspecies antagonism in the human gut microbiome.</title>
        <authorList>
            <person name="Ross B.D."/>
            <person name="Verster A.J."/>
            <person name="Radey M.C."/>
            <person name="Schmidtke D.T."/>
            <person name="Pope C.E."/>
            <person name="Hoffman L.R."/>
            <person name="Hajjar A."/>
            <person name="Peterson S.B."/>
            <person name="Borenstein E."/>
            <person name="Mougous J."/>
        </authorList>
    </citation>
    <scope>NUCLEOTIDE SEQUENCE [LARGE SCALE GENOMIC DNA]</scope>
    <source>
        <strain evidence="4">H204</strain>
    </source>
</reference>
<dbReference type="EMBL" id="VYQC01000020">
    <property type="protein sequence ID" value="KAA9037357.1"/>
    <property type="molecule type" value="Genomic_DNA"/>
</dbReference>
<keyword evidence="1" id="KW-0812">Transmembrane</keyword>
<feature type="transmembrane region" description="Helical" evidence="1">
    <location>
        <begin position="15"/>
        <end position="35"/>
    </location>
</feature>
<evidence type="ECO:0000313" key="4">
    <source>
        <dbReference type="Proteomes" id="UP000327007"/>
    </source>
</evidence>
<sequence>MKYEPYGQVDLKDQWINPWFNLIGWLIAILCIWYNHSHLIKEMTYRQPEYSWEKPVKVKMTLVKKCIIIFKCLVIDIIHNPYTSLGCSAFLLYLLIRCFLSY</sequence>
<dbReference type="Proteomes" id="UP000435059">
    <property type="component" value="Unassembled WGS sequence"/>
</dbReference>
<evidence type="ECO:0000313" key="5">
    <source>
        <dbReference type="Proteomes" id="UP000435059"/>
    </source>
</evidence>
<keyword evidence="5" id="KW-1185">Reference proteome</keyword>
<keyword evidence="1" id="KW-0472">Membrane</keyword>
<evidence type="ECO:0000313" key="2">
    <source>
        <dbReference type="EMBL" id="KAA9037357.1"/>
    </source>
</evidence>
<evidence type="ECO:0000313" key="3">
    <source>
        <dbReference type="EMBL" id="KAB6081931.1"/>
    </source>
</evidence>
<accession>A0A5N0LCN5</accession>
<gene>
    <name evidence="2" type="ORF">F6S82_24195</name>
    <name evidence="3" type="ORF">GA574_23170</name>
</gene>
<protein>
    <submittedName>
        <fullName evidence="3">Uncharacterized protein</fullName>
    </submittedName>
</protein>
<dbReference type="AlphaFoldDB" id="A0A5N0LCN5"/>
<organism evidence="3 5">
    <name type="scientific">Bacteroides xylanisolvens</name>
    <dbReference type="NCBI Taxonomy" id="371601"/>
    <lineage>
        <taxon>Bacteria</taxon>
        <taxon>Pseudomonadati</taxon>
        <taxon>Bacteroidota</taxon>
        <taxon>Bacteroidia</taxon>
        <taxon>Bacteroidales</taxon>
        <taxon>Bacteroidaceae</taxon>
        <taxon>Bacteroides</taxon>
    </lineage>
</organism>
<evidence type="ECO:0000256" key="1">
    <source>
        <dbReference type="SAM" id="Phobius"/>
    </source>
</evidence>
<proteinExistence type="predicted"/>
<keyword evidence="1" id="KW-1133">Transmembrane helix</keyword>
<reference evidence="3 5" key="3">
    <citation type="journal article" date="2019" name="Nat. Med.">
        <title>A library of human gut bacterial isolates paired with longitudinal multiomics data enables mechanistic microbiome research.</title>
        <authorList>
            <person name="Poyet M."/>
            <person name="Groussin M."/>
            <person name="Gibbons S.M."/>
            <person name="Avila-Pacheco J."/>
            <person name="Jiang X."/>
            <person name="Kearney S.M."/>
            <person name="Perrotta A.R."/>
            <person name="Berdy B."/>
            <person name="Zhao S."/>
            <person name="Lieberman T.D."/>
            <person name="Swanson P.K."/>
            <person name="Smith M."/>
            <person name="Roesemann S."/>
            <person name="Alexander J.E."/>
            <person name="Rich S.A."/>
            <person name="Livny J."/>
            <person name="Vlamakis H."/>
            <person name="Clish C."/>
            <person name="Bullock K."/>
            <person name="Deik A."/>
            <person name="Scott J."/>
            <person name="Pierce K.A."/>
            <person name="Xavier R.J."/>
            <person name="Alm E.J."/>
        </authorList>
    </citation>
    <scope>NUCLEOTIDE SEQUENCE [LARGE SCALE GENOMIC DNA]</scope>
    <source>
        <strain evidence="3 5">BIOML-A74</strain>
    </source>
</reference>
<reference evidence="2" key="2">
    <citation type="journal article" date="2019" name="bioRxiv">
        <title>Acquired interbacterial defense systems protect against interspecies antagonism in the human gut microbiome.</title>
        <authorList>
            <person name="Ross B.D."/>
            <person name="Verster A.J."/>
            <person name="Radey M.C."/>
            <person name="Schmidtke D.T."/>
            <person name="Pope C.E."/>
            <person name="Hoffman L.R."/>
            <person name="Hajjar A.M."/>
            <person name="Peterson S.B."/>
            <person name="Borenstein E."/>
            <person name="Mougous J.D."/>
        </authorList>
    </citation>
    <scope>NUCLEOTIDE SEQUENCE</scope>
    <source>
        <strain evidence="2">H204</strain>
    </source>
</reference>
<comment type="caution">
    <text evidence="3">The sequence shown here is derived from an EMBL/GenBank/DDBJ whole genome shotgun (WGS) entry which is preliminary data.</text>
</comment>
<dbReference type="EMBL" id="WDES01000054">
    <property type="protein sequence ID" value="KAB6081931.1"/>
    <property type="molecule type" value="Genomic_DNA"/>
</dbReference>
<reference evidence="2" key="4">
    <citation type="submission" date="2019-09" db="EMBL/GenBank/DDBJ databases">
        <authorList>
            <person name="Ross B.D."/>
            <person name="Verster A.J."/>
            <person name="Radey M.C."/>
            <person name="Schmidtke D.T."/>
            <person name="Pope C.E."/>
            <person name="Hoffman L.R."/>
            <person name="Hajjar A.M."/>
            <person name="Peterson S.B."/>
            <person name="Borenstein E."/>
            <person name="Mougous J.D."/>
        </authorList>
    </citation>
    <scope>NUCLEOTIDE SEQUENCE</scope>
    <source>
        <strain evidence="2">H204</strain>
    </source>
</reference>
<dbReference type="Proteomes" id="UP000327007">
    <property type="component" value="Unassembled WGS sequence"/>
</dbReference>
<name>A0A5N0LCN5_9BACE</name>